<dbReference type="Proteomes" id="UP000280036">
    <property type="component" value="Unassembled WGS sequence"/>
</dbReference>
<dbReference type="NCBIfam" id="NF033559">
    <property type="entry name" value="transpos_IS1634"/>
    <property type="match status" value="1"/>
</dbReference>
<dbReference type="PANTHER" id="PTHR34614">
    <property type="match status" value="1"/>
</dbReference>
<dbReference type="GO" id="GO:0006313">
    <property type="term" value="P:DNA transposition"/>
    <property type="evidence" value="ECO:0007669"/>
    <property type="project" value="InterPro"/>
</dbReference>
<dbReference type="GO" id="GO:0003677">
    <property type="term" value="F:DNA binding"/>
    <property type="evidence" value="ECO:0007669"/>
    <property type="project" value="InterPro"/>
</dbReference>
<dbReference type="InterPro" id="IPR012337">
    <property type="entry name" value="RNaseH-like_sf"/>
</dbReference>
<dbReference type="PANTHER" id="PTHR34614:SF2">
    <property type="entry name" value="TRANSPOSASE IS4-LIKE DOMAIN-CONTAINING PROTEIN"/>
    <property type="match status" value="1"/>
</dbReference>
<dbReference type="InterPro" id="IPR002559">
    <property type="entry name" value="Transposase_11"/>
</dbReference>
<reference evidence="2 3" key="1">
    <citation type="submission" date="2018-12" db="EMBL/GenBank/DDBJ databases">
        <authorList>
            <consortium name="Pathogen Informatics"/>
        </authorList>
    </citation>
    <scope>NUCLEOTIDE SEQUENCE [LARGE SCALE GENOMIC DNA]</scope>
    <source>
        <strain evidence="2 3">NCTC10126</strain>
    </source>
</reference>
<sequence>MFVKVIRVRNKEYVNIVKSYWDKESKSCKHKVVQNLGLLSKLEENDPNFLENLRNEFKKYSKDKEEKEVLLGRMLGTFKDVLSDDSIDGEYDIRDENKIHNKYQNELEVLNYGNLILNNVYRKLDLDKYFEKSKNMKRIKYDLNNIVQNLVAMRFLKPCSKSKTFNIFDEYTIKNDDTLKSIHRSLEILCDERLDIIEHINKKLAKLFDRNLKETFYDVTTVYFESIEKNDLLDYGFSKDAKINNVQVVLGMMIDAYGIPIAYKLFAGNTSDFKTFVPFIKEVKEKLGIENITVIADRGLNSGPNLLELKKDGFEFIMSHKIKGNKNLVPGIIDLATYEQAADGFYVKKAPLTKKIKDELGLDNSLDGNLILSFSEKRRKKDQSDRERLIKKAKSCVEKNGSKAMSELKKGGKKYVNYSVGEISLNEEKIIDDARWDGFYGIYTSNKNLSIETVIRTYSNLWKIEESFRILKTTFETRPVYLSKEKTIEGHFMICYLALVIERFIEFSLSSLANNSLTTDRIVDALRKVKIVLIESLDKKEKYFLRVREPEDYTNLRESLGYQIIPKWGKVDELGPVLLESK</sequence>
<organism evidence="2 3">
    <name type="scientific">Mycoplasmopsis caviae</name>
    <dbReference type="NCBI Taxonomy" id="55603"/>
    <lineage>
        <taxon>Bacteria</taxon>
        <taxon>Bacillati</taxon>
        <taxon>Mycoplasmatota</taxon>
        <taxon>Mycoplasmoidales</taxon>
        <taxon>Metamycoplasmataceae</taxon>
        <taxon>Mycoplasmopsis</taxon>
    </lineage>
</organism>
<dbReference type="RefSeq" id="WP_126118178.1">
    <property type="nucleotide sequence ID" value="NZ_UZVY01000001.1"/>
</dbReference>
<protein>
    <submittedName>
        <fullName evidence="2">Transposase</fullName>
    </submittedName>
</protein>
<proteinExistence type="predicted"/>
<evidence type="ECO:0000313" key="2">
    <source>
        <dbReference type="EMBL" id="VDR41934.1"/>
    </source>
</evidence>
<dbReference type="AlphaFoldDB" id="A0A3P8KBG9"/>
<dbReference type="InterPro" id="IPR047654">
    <property type="entry name" value="IS1634_transpos"/>
</dbReference>
<dbReference type="OrthoDB" id="399623at2"/>
<dbReference type="Pfam" id="PF01609">
    <property type="entry name" value="DDE_Tnp_1"/>
    <property type="match status" value="1"/>
</dbReference>
<evidence type="ECO:0000313" key="3">
    <source>
        <dbReference type="Proteomes" id="UP000280036"/>
    </source>
</evidence>
<dbReference type="GO" id="GO:0004803">
    <property type="term" value="F:transposase activity"/>
    <property type="evidence" value="ECO:0007669"/>
    <property type="project" value="InterPro"/>
</dbReference>
<accession>A0A3P8KBG9</accession>
<feature type="domain" description="Transposase IS4-like" evidence="1">
    <location>
        <begin position="253"/>
        <end position="500"/>
    </location>
</feature>
<evidence type="ECO:0000259" key="1">
    <source>
        <dbReference type="Pfam" id="PF01609"/>
    </source>
</evidence>
<name>A0A3P8KBG9_9BACT</name>
<dbReference type="SUPFAM" id="SSF53098">
    <property type="entry name" value="Ribonuclease H-like"/>
    <property type="match status" value="1"/>
</dbReference>
<gene>
    <name evidence="2" type="ORF">NCTC10126_00425</name>
</gene>
<dbReference type="EMBL" id="UZVY01000001">
    <property type="protein sequence ID" value="VDR41934.1"/>
    <property type="molecule type" value="Genomic_DNA"/>
</dbReference>